<dbReference type="InterPro" id="IPR055357">
    <property type="entry name" value="LRR_At1g61320_AtMIF1"/>
</dbReference>
<dbReference type="PROSITE" id="PS50181">
    <property type="entry name" value="FBOX"/>
    <property type="match status" value="1"/>
</dbReference>
<keyword evidence="3" id="KW-1185">Reference proteome</keyword>
<comment type="caution">
    <text evidence="2">The sequence shown here is derived from an EMBL/GenBank/DDBJ whole genome shotgun (WGS) entry which is preliminary data.</text>
</comment>
<dbReference type="InterPro" id="IPR036047">
    <property type="entry name" value="F-box-like_dom_sf"/>
</dbReference>
<dbReference type="CDD" id="cd22160">
    <property type="entry name" value="F-box_AtFBL13-like"/>
    <property type="match status" value="1"/>
</dbReference>
<accession>A0A835HGX1</accession>
<evidence type="ECO:0000313" key="3">
    <source>
        <dbReference type="Proteomes" id="UP000631114"/>
    </source>
</evidence>
<organism evidence="2 3">
    <name type="scientific">Coptis chinensis</name>
    <dbReference type="NCBI Taxonomy" id="261450"/>
    <lineage>
        <taxon>Eukaryota</taxon>
        <taxon>Viridiplantae</taxon>
        <taxon>Streptophyta</taxon>
        <taxon>Embryophyta</taxon>
        <taxon>Tracheophyta</taxon>
        <taxon>Spermatophyta</taxon>
        <taxon>Magnoliopsida</taxon>
        <taxon>Ranunculales</taxon>
        <taxon>Ranunculaceae</taxon>
        <taxon>Coptidoideae</taxon>
        <taxon>Coptis</taxon>
    </lineage>
</organism>
<proteinExistence type="predicted"/>
<dbReference type="Gene3D" id="1.20.1280.50">
    <property type="match status" value="1"/>
</dbReference>
<name>A0A835HGX1_9MAGN</name>
<dbReference type="AlphaFoldDB" id="A0A835HGX1"/>
<dbReference type="PANTHER" id="PTHR34145">
    <property type="entry name" value="OS02G0105600 PROTEIN"/>
    <property type="match status" value="1"/>
</dbReference>
<dbReference type="SUPFAM" id="SSF81383">
    <property type="entry name" value="F-box domain"/>
    <property type="match status" value="1"/>
</dbReference>
<dbReference type="Pfam" id="PF00646">
    <property type="entry name" value="F-box"/>
    <property type="match status" value="1"/>
</dbReference>
<dbReference type="InterPro" id="IPR053772">
    <property type="entry name" value="At1g61320/At1g61330-like"/>
</dbReference>
<dbReference type="EMBL" id="JADFTS010000007">
    <property type="protein sequence ID" value="KAF9598097.1"/>
    <property type="molecule type" value="Genomic_DNA"/>
</dbReference>
<dbReference type="InterPro" id="IPR001810">
    <property type="entry name" value="F-box_dom"/>
</dbReference>
<reference evidence="2 3" key="1">
    <citation type="submission" date="2020-10" db="EMBL/GenBank/DDBJ databases">
        <title>The Coptis chinensis genome and diversification of protoberbering-type alkaloids.</title>
        <authorList>
            <person name="Wang B."/>
            <person name="Shu S."/>
            <person name="Song C."/>
            <person name="Liu Y."/>
        </authorList>
    </citation>
    <scope>NUCLEOTIDE SEQUENCE [LARGE SCALE GENOMIC DNA]</scope>
    <source>
        <strain evidence="2">HL-2020</strain>
        <tissue evidence="2">Leaf</tissue>
    </source>
</reference>
<evidence type="ECO:0000313" key="2">
    <source>
        <dbReference type="EMBL" id="KAF9598097.1"/>
    </source>
</evidence>
<gene>
    <name evidence="2" type="ORF">IFM89_024442</name>
</gene>
<sequence>MSSKADQMYLWINGRTNLMVVDTTYPRQFDNFAISGTMQRVMDLFGDLRNDARFNGALYTYIDERGNTQVLLSTRDGISRLPDEIIIMILSLITLREAARTSILSHRWRYLWKGSMSFRSSLHLDADNVMETDYSDQRIRFYLNFDFTREIDRWLQTAIVKRAAKVDVDLSEFSYLRYFCSCLERLSLINCWKLDELKIAGEPLALKHLVIAECFSLGIVEIDAVNLTTFEYYGIPVGFSFQNVPQLVNVVIFTICKNIVAGLTYALGTLSTDIPQMKSLLLHCHIELTFEMPGNKVIKVRKPSGCRPHLCLKELVFSGLAGSEVELEFAKQLVIIAEAIETVKIYYVERTYKYDTGVQARESLSFNQGLIDAATNNAARRRAAESVGWSSPCCFEKLYLNA</sequence>
<dbReference type="PANTHER" id="PTHR34145:SF75">
    <property type="entry name" value="FBD DOMAIN-CONTAINING PROTEIN"/>
    <property type="match status" value="1"/>
</dbReference>
<evidence type="ECO:0000259" key="1">
    <source>
        <dbReference type="PROSITE" id="PS50181"/>
    </source>
</evidence>
<dbReference type="OrthoDB" id="613853at2759"/>
<dbReference type="InterPro" id="IPR053781">
    <property type="entry name" value="F-box_AtFBL13-like"/>
</dbReference>
<dbReference type="Proteomes" id="UP000631114">
    <property type="component" value="Unassembled WGS sequence"/>
</dbReference>
<feature type="domain" description="F-box" evidence="1">
    <location>
        <begin position="75"/>
        <end position="121"/>
    </location>
</feature>
<protein>
    <recommendedName>
        <fullName evidence="1">F-box domain-containing protein</fullName>
    </recommendedName>
</protein>
<dbReference type="Pfam" id="PF23622">
    <property type="entry name" value="LRR_At1g61320_AtMIF1"/>
    <property type="match status" value="1"/>
</dbReference>
<dbReference type="SMART" id="SM00256">
    <property type="entry name" value="FBOX"/>
    <property type="match status" value="1"/>
</dbReference>